<dbReference type="OrthoDB" id="1878376at2759"/>
<keyword evidence="5" id="KW-1185">Reference proteome</keyword>
<sequence length="393" mass="44958">MNQRVQCKNQTTGNDEIALGATKITLGSLQLTWLYQSDDITMLSLQLYGLLMSKMIQEGIRPDVIDASLFRYTKRWIHEDEEGSPSTHEENYQREIIETVETLLSNQIEVLPCKLLFEMLRSAILLEASTKCRYGFENRIGRQLIEATVEDLLTPFQGYACEVQYDTECVKRILKAFYSNYTCSDQSGLIKVADLIDDFLTVVAKEFDLNKDTFMSLLKLSAAASNDLHRTSDGMYHAIDVYLNKHKYHLTESERDEVCQLLDCNRMSSKACRHAAQNERLPLRMVVQTLFVGQLQLRDAITSRIGDSENGSQKEEMTLVGDGCNGEDARMEMEKIDSKVMVLEKECLLMKRHIETGVGEKRRKGVWKKLKRKFGCVISMTDCDCQVNKKVHP</sequence>
<dbReference type="InterPro" id="IPR027356">
    <property type="entry name" value="NPH3_dom"/>
</dbReference>
<evidence type="ECO:0000313" key="5">
    <source>
        <dbReference type="Proteomes" id="UP000631114"/>
    </source>
</evidence>
<dbReference type="PANTHER" id="PTHR32370">
    <property type="entry name" value="OS12G0117600 PROTEIN"/>
    <property type="match status" value="1"/>
</dbReference>
<dbReference type="GO" id="GO:0016567">
    <property type="term" value="P:protein ubiquitination"/>
    <property type="evidence" value="ECO:0007669"/>
    <property type="project" value="UniProtKB-UniPathway"/>
</dbReference>
<evidence type="ECO:0000256" key="2">
    <source>
        <dbReference type="PROSITE-ProRule" id="PRU00982"/>
    </source>
</evidence>
<dbReference type="PROSITE" id="PS51649">
    <property type="entry name" value="NPH3"/>
    <property type="match status" value="1"/>
</dbReference>
<name>A0A835HXW3_9MAGN</name>
<comment type="similarity">
    <text evidence="2">Belongs to the NPH3 family.</text>
</comment>
<protein>
    <recommendedName>
        <fullName evidence="3">NPH3 domain-containing protein</fullName>
    </recommendedName>
</protein>
<organism evidence="4 5">
    <name type="scientific">Coptis chinensis</name>
    <dbReference type="NCBI Taxonomy" id="261450"/>
    <lineage>
        <taxon>Eukaryota</taxon>
        <taxon>Viridiplantae</taxon>
        <taxon>Streptophyta</taxon>
        <taxon>Embryophyta</taxon>
        <taxon>Tracheophyta</taxon>
        <taxon>Spermatophyta</taxon>
        <taxon>Magnoliopsida</taxon>
        <taxon>Ranunculales</taxon>
        <taxon>Ranunculaceae</taxon>
        <taxon>Coptidoideae</taxon>
        <taxon>Coptis</taxon>
    </lineage>
</organism>
<gene>
    <name evidence="4" type="ORF">IFM89_025081</name>
</gene>
<feature type="domain" description="NPH3" evidence="3">
    <location>
        <begin position="34"/>
        <end position="296"/>
    </location>
</feature>
<dbReference type="EMBL" id="JADFTS010000005">
    <property type="protein sequence ID" value="KAF9606392.1"/>
    <property type="molecule type" value="Genomic_DNA"/>
</dbReference>
<comment type="caution">
    <text evidence="4">The sequence shown here is derived from an EMBL/GenBank/DDBJ whole genome shotgun (WGS) entry which is preliminary data.</text>
</comment>
<evidence type="ECO:0000313" key="4">
    <source>
        <dbReference type="EMBL" id="KAF9606392.1"/>
    </source>
</evidence>
<dbReference type="Proteomes" id="UP000631114">
    <property type="component" value="Unassembled WGS sequence"/>
</dbReference>
<dbReference type="UniPathway" id="UPA00143"/>
<evidence type="ECO:0000256" key="1">
    <source>
        <dbReference type="ARBA" id="ARBA00022786"/>
    </source>
</evidence>
<dbReference type="AlphaFoldDB" id="A0A835HXW3"/>
<evidence type="ECO:0000259" key="3">
    <source>
        <dbReference type="PROSITE" id="PS51649"/>
    </source>
</evidence>
<dbReference type="InterPro" id="IPR043454">
    <property type="entry name" value="NPH3/RPT2-like"/>
</dbReference>
<keyword evidence="1" id="KW-0833">Ubl conjugation pathway</keyword>
<reference evidence="4 5" key="1">
    <citation type="submission" date="2020-10" db="EMBL/GenBank/DDBJ databases">
        <title>The Coptis chinensis genome and diversification of protoberbering-type alkaloids.</title>
        <authorList>
            <person name="Wang B."/>
            <person name="Shu S."/>
            <person name="Song C."/>
            <person name="Liu Y."/>
        </authorList>
    </citation>
    <scope>NUCLEOTIDE SEQUENCE [LARGE SCALE GENOMIC DNA]</scope>
    <source>
        <strain evidence="4">HL-2020</strain>
        <tissue evidence="4">Leaf</tissue>
    </source>
</reference>
<dbReference type="Pfam" id="PF03000">
    <property type="entry name" value="NPH3"/>
    <property type="match status" value="1"/>
</dbReference>
<accession>A0A835HXW3</accession>
<proteinExistence type="inferred from homology"/>